<keyword evidence="3 10" id="KW-0489">Methyltransferase</keyword>
<keyword evidence="6 10" id="KW-0819">tRNA processing</keyword>
<organism evidence="12 13">
    <name type="scientific">Ligilactobacillus agilis</name>
    <dbReference type="NCBI Taxonomy" id="1601"/>
    <lineage>
        <taxon>Bacteria</taxon>
        <taxon>Bacillati</taxon>
        <taxon>Bacillota</taxon>
        <taxon>Bacilli</taxon>
        <taxon>Lactobacillales</taxon>
        <taxon>Lactobacillaceae</taxon>
        <taxon>Ligilactobacillus</taxon>
    </lineage>
</organism>
<dbReference type="InterPro" id="IPR036188">
    <property type="entry name" value="FAD/NAD-bd_sf"/>
</dbReference>
<evidence type="ECO:0000256" key="8">
    <source>
        <dbReference type="ARBA" id="ARBA00022857"/>
    </source>
</evidence>
<dbReference type="GO" id="GO:0002098">
    <property type="term" value="P:tRNA wobble uridine modification"/>
    <property type="evidence" value="ECO:0007669"/>
    <property type="project" value="TreeGrafter"/>
</dbReference>
<evidence type="ECO:0000313" key="13">
    <source>
        <dbReference type="Proteomes" id="UP000563853"/>
    </source>
</evidence>
<evidence type="ECO:0000256" key="5">
    <source>
        <dbReference type="ARBA" id="ARBA00022679"/>
    </source>
</evidence>
<comment type="function">
    <text evidence="10">Catalyzes the folate-dependent formation of 5-methyl-uridine at position 54 (M-5-U54) in all tRNAs.</text>
</comment>
<reference evidence="12 13" key="1">
    <citation type="submission" date="2020-04" db="EMBL/GenBank/DDBJ databases">
        <authorList>
            <person name="Hitch T.C.A."/>
            <person name="Wylensek D."/>
            <person name="Clavel T."/>
        </authorList>
    </citation>
    <scope>NUCLEOTIDE SEQUENCE [LARGE SCALE GENOMIC DNA]</scope>
    <source>
        <strain evidence="12 13">WCA-389-WT-5H1</strain>
    </source>
</reference>
<keyword evidence="4 10" id="KW-0285">Flavoprotein</keyword>
<dbReference type="EMBL" id="JABAFP010000019">
    <property type="protein sequence ID" value="NME42308.1"/>
    <property type="molecule type" value="Genomic_DNA"/>
</dbReference>
<evidence type="ECO:0000256" key="10">
    <source>
        <dbReference type="HAMAP-Rule" id="MF_01037"/>
    </source>
</evidence>
<comment type="catalytic activity">
    <reaction evidence="10">
        <text>uridine(54) in tRNA + (6R)-5,10-methylene-5,6,7,8-tetrahydrofolate + NADPH + H(+) = 5-methyluridine(54) in tRNA + (6S)-5,6,7,8-tetrahydrofolate + NADP(+)</text>
        <dbReference type="Rhea" id="RHEA:62372"/>
        <dbReference type="Rhea" id="RHEA-COMP:10167"/>
        <dbReference type="Rhea" id="RHEA-COMP:10193"/>
        <dbReference type="ChEBI" id="CHEBI:15378"/>
        <dbReference type="ChEBI" id="CHEBI:15636"/>
        <dbReference type="ChEBI" id="CHEBI:57453"/>
        <dbReference type="ChEBI" id="CHEBI:57783"/>
        <dbReference type="ChEBI" id="CHEBI:58349"/>
        <dbReference type="ChEBI" id="CHEBI:65315"/>
        <dbReference type="ChEBI" id="CHEBI:74447"/>
        <dbReference type="EC" id="2.1.1.74"/>
    </reaction>
</comment>
<evidence type="ECO:0000256" key="4">
    <source>
        <dbReference type="ARBA" id="ARBA00022630"/>
    </source>
</evidence>
<evidence type="ECO:0000256" key="2">
    <source>
        <dbReference type="ARBA" id="ARBA00022490"/>
    </source>
</evidence>
<dbReference type="Gene3D" id="3.50.50.60">
    <property type="entry name" value="FAD/NAD(P)-binding domain"/>
    <property type="match status" value="2"/>
</dbReference>
<keyword evidence="9 10" id="KW-0520">NAD</keyword>
<feature type="domain" description="MnmG N-terminal" evidence="11">
    <location>
        <begin position="5"/>
        <end position="366"/>
    </location>
</feature>
<dbReference type="FunFam" id="3.50.50.60:FF:000040">
    <property type="entry name" value="Methylenetetrahydrofolate--tRNA-(uracil-5-)-methyltransferase TrmFO"/>
    <property type="match status" value="1"/>
</dbReference>
<keyword evidence="7 10" id="KW-0274">FAD</keyword>
<dbReference type="NCBIfam" id="NF003739">
    <property type="entry name" value="PRK05335.1"/>
    <property type="match status" value="1"/>
</dbReference>
<dbReference type="RefSeq" id="WP_167588757.1">
    <property type="nucleotide sequence ID" value="NZ_BLAQ01000156.1"/>
</dbReference>
<sequence length="436" mass="48121">MVATVNVIGAGLAGSEAAWQIANRGVKVRLYEMRPVKQTPAHHTENFAELVCTNSLRANQLTNGVGLLKEEMRQLNSVVMQAADKHNVPAGGALAVDRDSFSKAITAAVKNHPNVEVITEEVTSIPSGLTVVATGPLTSDLLAKEIVKFTGDDGLYFYDAAAPIVAKDSLDMDKVYLKSRYDKGEAAYLNCPMTEEEFTAFHKELVNAEMAELHDFEDEKFFEGCMPIEEMASRGAKTMLFGPLKPVGLEDPKTGKEPFAVVQLRQDNAVGDLYNIVGFQTHLKWGEQKRVFSMIPGLENARFVRYGVMHRNTYLRSPEMMTATYQTKARSDLFFAGQMTGVEGYVESAASGLYAGINAARLALGQEPVVFPTETMMGAMAHYITHASKKNFQPINANFGIVPRLKQKIRDKRERNLQLSQRALTILDAFKAEKTL</sequence>
<comment type="catalytic activity">
    <reaction evidence="10">
        <text>uridine(54) in tRNA + (6R)-5,10-methylene-5,6,7,8-tetrahydrofolate + NADH + H(+) = 5-methyluridine(54) in tRNA + (6S)-5,6,7,8-tetrahydrofolate + NAD(+)</text>
        <dbReference type="Rhea" id="RHEA:16873"/>
        <dbReference type="Rhea" id="RHEA-COMP:10167"/>
        <dbReference type="Rhea" id="RHEA-COMP:10193"/>
        <dbReference type="ChEBI" id="CHEBI:15378"/>
        <dbReference type="ChEBI" id="CHEBI:15636"/>
        <dbReference type="ChEBI" id="CHEBI:57453"/>
        <dbReference type="ChEBI" id="CHEBI:57540"/>
        <dbReference type="ChEBI" id="CHEBI:57945"/>
        <dbReference type="ChEBI" id="CHEBI:65315"/>
        <dbReference type="ChEBI" id="CHEBI:74447"/>
        <dbReference type="EC" id="2.1.1.74"/>
    </reaction>
</comment>
<dbReference type="EC" id="2.1.1.74" evidence="10"/>
<dbReference type="InterPro" id="IPR040131">
    <property type="entry name" value="MnmG_N"/>
</dbReference>
<dbReference type="AlphaFoldDB" id="A0A6F9YCV5"/>
<dbReference type="Proteomes" id="UP000563853">
    <property type="component" value="Unassembled WGS sequence"/>
</dbReference>
<gene>
    <name evidence="10 12" type="primary">trmFO</name>
    <name evidence="12" type="ORF">HF863_05955</name>
</gene>
<dbReference type="PANTHER" id="PTHR11806:SF2">
    <property type="entry name" value="METHYLENETETRAHYDROFOLATE--TRNA-(URACIL-5-)-METHYLTRANSFERASE TRMFO"/>
    <property type="match status" value="1"/>
</dbReference>
<dbReference type="GO" id="GO:0050660">
    <property type="term" value="F:flavin adenine dinucleotide binding"/>
    <property type="evidence" value="ECO:0007669"/>
    <property type="project" value="UniProtKB-UniRule"/>
</dbReference>
<dbReference type="HAMAP" id="MF_01037">
    <property type="entry name" value="TrmFO"/>
    <property type="match status" value="1"/>
</dbReference>
<dbReference type="Pfam" id="PF01134">
    <property type="entry name" value="GIDA"/>
    <property type="match status" value="1"/>
</dbReference>
<dbReference type="InterPro" id="IPR004417">
    <property type="entry name" value="TrmFO"/>
</dbReference>
<dbReference type="GO" id="GO:0030488">
    <property type="term" value="P:tRNA methylation"/>
    <property type="evidence" value="ECO:0007669"/>
    <property type="project" value="TreeGrafter"/>
</dbReference>
<comment type="cofactor">
    <cofactor evidence="1 10">
        <name>FAD</name>
        <dbReference type="ChEBI" id="CHEBI:57692"/>
    </cofactor>
</comment>
<proteinExistence type="inferred from homology"/>
<comment type="caution">
    <text evidence="12">The sequence shown here is derived from an EMBL/GenBank/DDBJ whole genome shotgun (WGS) entry which is preliminary data.</text>
</comment>
<dbReference type="PANTHER" id="PTHR11806">
    <property type="entry name" value="GLUCOSE INHIBITED DIVISION PROTEIN A"/>
    <property type="match status" value="1"/>
</dbReference>
<comment type="similarity">
    <text evidence="10">Belongs to the MnmG family. TrmFO subfamily.</text>
</comment>
<accession>A0A6F9YCV5</accession>
<evidence type="ECO:0000313" key="12">
    <source>
        <dbReference type="EMBL" id="NME42308.1"/>
    </source>
</evidence>
<keyword evidence="8 10" id="KW-0521">NADP</keyword>
<dbReference type="FunFam" id="3.50.50.60:FF:000035">
    <property type="entry name" value="Methylenetetrahydrofolate--tRNA-(uracil-5-)-methyltransferase TrmFO"/>
    <property type="match status" value="1"/>
</dbReference>
<feature type="binding site" evidence="10">
    <location>
        <begin position="9"/>
        <end position="14"/>
    </location>
    <ligand>
        <name>FAD</name>
        <dbReference type="ChEBI" id="CHEBI:57692"/>
    </ligand>
</feature>
<comment type="subcellular location">
    <subcellularLocation>
        <location evidence="10">Cytoplasm</location>
    </subcellularLocation>
</comment>
<keyword evidence="5 10" id="KW-0808">Transferase</keyword>
<evidence type="ECO:0000256" key="1">
    <source>
        <dbReference type="ARBA" id="ARBA00001974"/>
    </source>
</evidence>
<evidence type="ECO:0000259" key="11">
    <source>
        <dbReference type="Pfam" id="PF01134"/>
    </source>
</evidence>
<evidence type="ECO:0000256" key="9">
    <source>
        <dbReference type="ARBA" id="ARBA00023027"/>
    </source>
</evidence>
<dbReference type="NCBIfam" id="TIGR00137">
    <property type="entry name" value="gid_trmFO"/>
    <property type="match status" value="1"/>
</dbReference>
<evidence type="ECO:0000256" key="7">
    <source>
        <dbReference type="ARBA" id="ARBA00022827"/>
    </source>
</evidence>
<protein>
    <recommendedName>
        <fullName evidence="10">Methylenetetrahydrofolate--tRNA-(uracil-5-)-methyltransferase TrmFO</fullName>
        <ecNumber evidence="10">2.1.1.74</ecNumber>
    </recommendedName>
    <alternativeName>
        <fullName evidence="10">Folate-dependent tRNA (uracil-5-)-methyltransferase</fullName>
    </alternativeName>
    <alternativeName>
        <fullName evidence="10">Folate-dependent tRNA(M-5-U54)-methyltransferase</fullName>
    </alternativeName>
</protein>
<dbReference type="SUPFAM" id="SSF51905">
    <property type="entry name" value="FAD/NAD(P)-binding domain"/>
    <property type="match status" value="1"/>
</dbReference>
<dbReference type="InterPro" id="IPR002218">
    <property type="entry name" value="MnmG-rel"/>
</dbReference>
<evidence type="ECO:0000256" key="6">
    <source>
        <dbReference type="ARBA" id="ARBA00022694"/>
    </source>
</evidence>
<keyword evidence="2 10" id="KW-0963">Cytoplasm</keyword>
<name>A0A6F9YCV5_9LACO</name>
<dbReference type="GO" id="GO:0047151">
    <property type="term" value="F:tRNA (uracil(54)-C5)-methyltransferase activity, 5,10-methylenetetrahydrofolate-dependent"/>
    <property type="evidence" value="ECO:0007669"/>
    <property type="project" value="UniProtKB-UniRule"/>
</dbReference>
<evidence type="ECO:0000256" key="3">
    <source>
        <dbReference type="ARBA" id="ARBA00022603"/>
    </source>
</evidence>
<dbReference type="GO" id="GO:0005829">
    <property type="term" value="C:cytosol"/>
    <property type="evidence" value="ECO:0007669"/>
    <property type="project" value="TreeGrafter"/>
</dbReference>